<feature type="DNA-binding region" description="H-T-H motif" evidence="2">
    <location>
        <begin position="34"/>
        <end position="53"/>
    </location>
</feature>
<dbReference type="GO" id="GO:0003677">
    <property type="term" value="F:DNA binding"/>
    <property type="evidence" value="ECO:0007669"/>
    <property type="project" value="UniProtKB-UniRule"/>
</dbReference>
<dbReference type="HOGENOM" id="CLU_087539_0_6_9"/>
<dbReference type="SUPFAM" id="SSF46689">
    <property type="entry name" value="Homeodomain-like"/>
    <property type="match status" value="1"/>
</dbReference>
<dbReference type="InterPro" id="IPR050624">
    <property type="entry name" value="HTH-type_Tx_Regulator"/>
</dbReference>
<evidence type="ECO:0000259" key="3">
    <source>
        <dbReference type="PROSITE" id="PS50977"/>
    </source>
</evidence>
<sequence length="188" mass="21985">MKNRIEDRRIKYTKMVIKQSLITLLKNKPINKVTVTEICNLADINRSTFYTHYSNPYDLLDSIEEELFEEVKSSLRDSEGETKIENTVNEIFKAIAKNKELFKIFFSSHRDYGFLIKFFGAVYNNSIDNFKSAFKSNNDAQLEYLYNYILTGNASISYKWIKNGLKESPEEMASLVNRLIVHTMSFIK</sequence>
<dbReference type="OrthoDB" id="9810250at2"/>
<dbReference type="InterPro" id="IPR001647">
    <property type="entry name" value="HTH_TetR"/>
</dbReference>
<dbReference type="EMBL" id="AE001438">
    <property type="protein sequence ID" value="AAK76792.1"/>
    <property type="molecule type" value="Genomic_DNA"/>
</dbReference>
<dbReference type="RefSeq" id="WP_010890731.1">
    <property type="nucleotide sequence ID" value="NC_001988.2"/>
</dbReference>
<reference evidence="4 5" key="1">
    <citation type="journal article" date="2001" name="J. Bacteriol.">
        <title>Genome sequence and comparative analysis of the solvent-producing bacterium Clostridium acetobutylicum.</title>
        <authorList>
            <person name="Nolling J."/>
            <person name="Breton G."/>
            <person name="Omelchenko M.V."/>
            <person name="Makarova K.S."/>
            <person name="Zeng Q."/>
            <person name="Gibson R."/>
            <person name="Lee H.M."/>
            <person name="Dubois J."/>
            <person name="Qiu D."/>
            <person name="Hitti J."/>
            <person name="Wolf Y.I."/>
            <person name="Tatusov R.L."/>
            <person name="Sabathe F."/>
            <person name="Doucette-Stamm L."/>
            <person name="Soucaille P."/>
            <person name="Daly M.J."/>
            <person name="Bennett G.N."/>
            <person name="Koonin E.V."/>
            <person name="Smith D.R."/>
        </authorList>
    </citation>
    <scope>NUCLEOTIDE SEQUENCE [LARGE SCALE GENOMIC DNA]</scope>
    <source>
        <strain evidence="5">ATCC 824 / DSM 792 / JCM 1419 / LMG 5710 / VKM B-1787</strain>
        <plasmid evidence="5">pSOL1</plasmid>
    </source>
</reference>
<dbReference type="InterPro" id="IPR009057">
    <property type="entry name" value="Homeodomain-like_sf"/>
</dbReference>
<keyword evidence="5" id="KW-1185">Reference proteome</keyword>
<dbReference type="PATRIC" id="fig|272562.8.peg.44"/>
<protein>
    <submittedName>
        <fullName evidence="4">TetR family HTH transcriptional regulator</fullName>
    </submittedName>
</protein>
<dbReference type="AlphaFoldDB" id="Q97TQ2"/>
<dbReference type="PANTHER" id="PTHR43479">
    <property type="entry name" value="ACREF/ENVCD OPERON REPRESSOR-RELATED"/>
    <property type="match status" value="1"/>
</dbReference>
<dbReference type="InterPro" id="IPR039532">
    <property type="entry name" value="TetR_C_Firmicutes"/>
</dbReference>
<evidence type="ECO:0000256" key="2">
    <source>
        <dbReference type="PROSITE-ProRule" id="PRU00335"/>
    </source>
</evidence>
<gene>
    <name evidence="4" type="ordered locus">CA_P0046</name>
</gene>
<keyword evidence="4" id="KW-0614">Plasmid</keyword>
<dbReference type="DNASU" id="1116051"/>
<feature type="domain" description="HTH tetR-type" evidence="3">
    <location>
        <begin position="11"/>
        <end position="71"/>
    </location>
</feature>
<keyword evidence="1 2" id="KW-0238">DNA-binding</keyword>
<dbReference type="Pfam" id="PF14278">
    <property type="entry name" value="TetR_C_8"/>
    <property type="match status" value="1"/>
</dbReference>
<evidence type="ECO:0000256" key="1">
    <source>
        <dbReference type="ARBA" id="ARBA00023125"/>
    </source>
</evidence>
<name>Q97TQ2_CLOAB</name>
<evidence type="ECO:0000313" key="5">
    <source>
        <dbReference type="Proteomes" id="UP000000814"/>
    </source>
</evidence>
<dbReference type="Proteomes" id="UP000000814">
    <property type="component" value="Plasmid pSOL1"/>
</dbReference>
<proteinExistence type="predicted"/>
<accession>Q97TQ2</accession>
<evidence type="ECO:0000313" key="4">
    <source>
        <dbReference type="EMBL" id="AAK76792.1"/>
    </source>
</evidence>
<dbReference type="PANTHER" id="PTHR43479:SF7">
    <property type="entry name" value="TETR-FAMILY TRANSCRIPTIONAL REGULATOR"/>
    <property type="match status" value="1"/>
</dbReference>
<dbReference type="KEGG" id="cac:CA_P0046"/>
<dbReference type="PROSITE" id="PS50977">
    <property type="entry name" value="HTH_TETR_2"/>
    <property type="match status" value="1"/>
</dbReference>
<organism evidence="4 5">
    <name type="scientific">Clostridium acetobutylicum (strain ATCC 824 / DSM 792 / JCM 1419 / IAM 19013 / LMG 5710 / NBRC 13948 / NRRL B-527 / VKM B-1787 / 2291 / W)</name>
    <dbReference type="NCBI Taxonomy" id="272562"/>
    <lineage>
        <taxon>Bacteria</taxon>
        <taxon>Bacillati</taxon>
        <taxon>Bacillota</taxon>
        <taxon>Clostridia</taxon>
        <taxon>Eubacteriales</taxon>
        <taxon>Clostridiaceae</taxon>
        <taxon>Clostridium</taxon>
    </lineage>
</organism>
<dbReference type="Gene3D" id="1.10.357.10">
    <property type="entry name" value="Tetracycline Repressor, domain 2"/>
    <property type="match status" value="1"/>
</dbReference>
<dbReference type="GeneID" id="45000279"/>
<geneLocation type="plasmid" evidence="4 5">
    <name>pSOL1</name>
</geneLocation>